<dbReference type="PANTHER" id="PTHR12558:SF13">
    <property type="entry name" value="CELL DIVISION CYCLE PROTEIN 27 HOMOLOG"/>
    <property type="match status" value="1"/>
</dbReference>
<gene>
    <name evidence="3" type="ORF">QTN89_10835</name>
</gene>
<accession>A0ABT7PHF0</accession>
<dbReference type="InterPro" id="IPR011990">
    <property type="entry name" value="TPR-like_helical_dom_sf"/>
</dbReference>
<keyword evidence="4" id="KW-1185">Reference proteome</keyword>
<dbReference type="Pfam" id="PF13432">
    <property type="entry name" value="TPR_16"/>
    <property type="match status" value="1"/>
</dbReference>
<organism evidence="3 4">
    <name type="scientific">Roseiconus lacunae</name>
    <dbReference type="NCBI Taxonomy" id="2605694"/>
    <lineage>
        <taxon>Bacteria</taxon>
        <taxon>Pseudomonadati</taxon>
        <taxon>Planctomycetota</taxon>
        <taxon>Planctomycetia</taxon>
        <taxon>Pirellulales</taxon>
        <taxon>Pirellulaceae</taxon>
        <taxon>Roseiconus</taxon>
    </lineage>
</organism>
<dbReference type="InterPro" id="IPR019734">
    <property type="entry name" value="TPR_rpt"/>
</dbReference>
<evidence type="ECO:0000313" key="4">
    <source>
        <dbReference type="Proteomes" id="UP001239462"/>
    </source>
</evidence>
<name>A0ABT7PHF0_9BACT</name>
<comment type="caution">
    <text evidence="3">The sequence shown here is derived from an EMBL/GenBank/DDBJ whole genome shotgun (WGS) entry which is preliminary data.</text>
</comment>
<dbReference type="SUPFAM" id="SSF48452">
    <property type="entry name" value="TPR-like"/>
    <property type="match status" value="1"/>
</dbReference>
<feature type="repeat" description="TPR" evidence="1">
    <location>
        <begin position="321"/>
        <end position="354"/>
    </location>
</feature>
<dbReference type="Proteomes" id="UP001239462">
    <property type="component" value="Unassembled WGS sequence"/>
</dbReference>
<feature type="region of interest" description="Disordered" evidence="2">
    <location>
        <begin position="1"/>
        <end position="76"/>
    </location>
</feature>
<reference evidence="3 4" key="1">
    <citation type="submission" date="2023-06" db="EMBL/GenBank/DDBJ databases">
        <title>Roseiconus lacunae JC819 isolated from Gulf of Mannar region, Tamil Nadu.</title>
        <authorList>
            <person name="Pk S."/>
            <person name="Ch S."/>
            <person name="Ch V.R."/>
        </authorList>
    </citation>
    <scope>NUCLEOTIDE SEQUENCE [LARGE SCALE GENOMIC DNA]</scope>
    <source>
        <strain evidence="3 4">JC819</strain>
    </source>
</reference>
<dbReference type="PROSITE" id="PS50005">
    <property type="entry name" value="TPR"/>
    <property type="match status" value="1"/>
</dbReference>
<protein>
    <submittedName>
        <fullName evidence="3">Tetratricopeptide repeat protein</fullName>
    </submittedName>
</protein>
<dbReference type="RefSeq" id="WP_289163498.1">
    <property type="nucleotide sequence ID" value="NZ_JASZZN010000007.1"/>
</dbReference>
<proteinExistence type="predicted"/>
<evidence type="ECO:0000313" key="3">
    <source>
        <dbReference type="EMBL" id="MDM4015928.1"/>
    </source>
</evidence>
<dbReference type="PANTHER" id="PTHR12558">
    <property type="entry name" value="CELL DIVISION CYCLE 16,23,27"/>
    <property type="match status" value="1"/>
</dbReference>
<evidence type="ECO:0000256" key="1">
    <source>
        <dbReference type="PROSITE-ProRule" id="PRU00339"/>
    </source>
</evidence>
<evidence type="ECO:0000256" key="2">
    <source>
        <dbReference type="SAM" id="MobiDB-lite"/>
    </source>
</evidence>
<sequence>MSLCLAGCTKRESSPPQDPPLPSPELTKDNSSINSAASSHYEAQSSPTGTLSAEQIPTPRSPRAPEGSSSRAGSVEAADAIKSTPIDIEAVHQAIIEALETGENDLAFRLARQAKRLAPEDSQTVYLTARVLAERNRFHEAIVMLDNLAESTPEARLPILGQTAEWLVEAGRWDDAETRYLTLLKEIDDGPIVHRKLAQLYLRQGRRIEAANHLLKLCELGNVEEVELRAMLNLLHPLAMNAPQPEASETYEAPIARLGHARQEISNGKWNAARKTLESSPTTTSQEQGLLGRIYAHQKDYTALTRWYNSLNHEHTSDFSADAWHAIGMLQVHESKHRDAIESFCRAVETNPTDAISYRKLSEVLRQLGLDDDADRLARRSKRVQQTQQIGQSMNTGTLPSDRELSEIVTHLEKLRRPLEAFAWNAIRTVYAQSRGEIGDEDAIQQLNEINERRVEALRSKTIIASAEFRRCGLQPSKLAPP</sequence>
<feature type="compositionally biased region" description="Polar residues" evidence="2">
    <location>
        <begin position="29"/>
        <end position="55"/>
    </location>
</feature>
<dbReference type="EMBL" id="JASZZN010000007">
    <property type="protein sequence ID" value="MDM4015928.1"/>
    <property type="molecule type" value="Genomic_DNA"/>
</dbReference>
<keyword evidence="1" id="KW-0802">TPR repeat</keyword>
<dbReference type="SMART" id="SM00028">
    <property type="entry name" value="TPR"/>
    <property type="match status" value="2"/>
</dbReference>
<dbReference type="Gene3D" id="1.25.40.10">
    <property type="entry name" value="Tetratricopeptide repeat domain"/>
    <property type="match status" value="2"/>
</dbReference>